<name>A0A3D9H3R8_9PROT</name>
<organism evidence="2 3">
    <name type="scientific">Aestuariispira insulae</name>
    <dbReference type="NCBI Taxonomy" id="1461337"/>
    <lineage>
        <taxon>Bacteria</taxon>
        <taxon>Pseudomonadati</taxon>
        <taxon>Pseudomonadota</taxon>
        <taxon>Alphaproteobacteria</taxon>
        <taxon>Rhodospirillales</taxon>
        <taxon>Kiloniellaceae</taxon>
        <taxon>Aestuariispira</taxon>
    </lineage>
</organism>
<accession>A0A3D9H3R8</accession>
<evidence type="ECO:0000313" key="2">
    <source>
        <dbReference type="EMBL" id="RED44130.1"/>
    </source>
</evidence>
<dbReference type="Pfam" id="PF10263">
    <property type="entry name" value="SprT-like"/>
    <property type="match status" value="1"/>
</dbReference>
<evidence type="ECO:0000313" key="3">
    <source>
        <dbReference type="Proteomes" id="UP000256845"/>
    </source>
</evidence>
<dbReference type="RefSeq" id="WP_115939371.1">
    <property type="nucleotide sequence ID" value="NZ_QRDW01000017.1"/>
</dbReference>
<dbReference type="AlphaFoldDB" id="A0A3D9H3R8"/>
<keyword evidence="3" id="KW-1185">Reference proteome</keyword>
<reference evidence="2 3" key="1">
    <citation type="submission" date="2018-07" db="EMBL/GenBank/DDBJ databases">
        <title>Genomic Encyclopedia of Type Strains, Phase III (KMG-III): the genomes of soil and plant-associated and newly described type strains.</title>
        <authorList>
            <person name="Whitman W."/>
        </authorList>
    </citation>
    <scope>NUCLEOTIDE SEQUENCE [LARGE SCALE GENOMIC DNA]</scope>
    <source>
        <strain evidence="2 3">CECT 8488</strain>
    </source>
</reference>
<protein>
    <submittedName>
        <fullName evidence="2">SprT-like family protein</fullName>
    </submittedName>
</protein>
<feature type="domain" description="SprT-like" evidence="1">
    <location>
        <begin position="13"/>
        <end position="115"/>
    </location>
</feature>
<gene>
    <name evidence="2" type="ORF">DFP90_11733</name>
</gene>
<comment type="caution">
    <text evidence="2">The sequence shown here is derived from an EMBL/GenBank/DDBJ whole genome shotgun (WGS) entry which is preliminary data.</text>
</comment>
<dbReference type="InterPro" id="IPR006640">
    <property type="entry name" value="SprT-like_domain"/>
</dbReference>
<dbReference type="OrthoDB" id="5298817at2"/>
<evidence type="ECO:0000259" key="1">
    <source>
        <dbReference type="Pfam" id="PF10263"/>
    </source>
</evidence>
<proteinExistence type="predicted"/>
<dbReference type="Proteomes" id="UP000256845">
    <property type="component" value="Unassembled WGS sequence"/>
</dbReference>
<sequence length="234" mass="26915">MVRPTEKTYDELQDAYDFFNRELFGGQLPDCIITLQREKRTMGYFSPNRFVSQHGLTQDEIALNPIYFDLTDITETMQTIAHEMAHQWQQHYGQRKSRHGYHNKEWAAKMIEIGLMPTDTGKPGGKTTGFKISDYPIERGAFLESVRKLKKEKFAISWRDRFSLVQQTMEEGAQPITVVTDTLTGEEVTHPRSKTKYVHQCVDEQTGEITDQNVWGKPGLNLVCGDCGRGFEQT</sequence>
<dbReference type="GO" id="GO:0006950">
    <property type="term" value="P:response to stress"/>
    <property type="evidence" value="ECO:0007669"/>
    <property type="project" value="UniProtKB-ARBA"/>
</dbReference>
<dbReference type="EMBL" id="QRDW01000017">
    <property type="protein sequence ID" value="RED44130.1"/>
    <property type="molecule type" value="Genomic_DNA"/>
</dbReference>